<evidence type="ECO:0000256" key="1">
    <source>
        <dbReference type="SAM" id="MobiDB-lite"/>
    </source>
</evidence>
<evidence type="ECO:0000313" key="2">
    <source>
        <dbReference type="EMBL" id="RUP44942.1"/>
    </source>
</evidence>
<reference evidence="2 3" key="1">
    <citation type="journal article" date="2018" name="New Phytol.">
        <title>Phylogenomics of Endogonaceae and evolution of mycorrhizas within Mucoromycota.</title>
        <authorList>
            <person name="Chang Y."/>
            <person name="Desiro A."/>
            <person name="Na H."/>
            <person name="Sandor L."/>
            <person name="Lipzen A."/>
            <person name="Clum A."/>
            <person name="Barry K."/>
            <person name="Grigoriev I.V."/>
            <person name="Martin F.M."/>
            <person name="Stajich J.E."/>
            <person name="Smith M.E."/>
            <person name="Bonito G."/>
            <person name="Spatafora J.W."/>
        </authorList>
    </citation>
    <scope>NUCLEOTIDE SEQUENCE [LARGE SCALE GENOMIC DNA]</scope>
    <source>
        <strain evidence="2 3">GMNB39</strain>
    </source>
</reference>
<dbReference type="EMBL" id="RBNI01008070">
    <property type="protein sequence ID" value="RUP44942.1"/>
    <property type="molecule type" value="Genomic_DNA"/>
</dbReference>
<dbReference type="OrthoDB" id="10268861at2759"/>
<accession>A0A433D280</accession>
<name>A0A433D280_9FUNG</name>
<dbReference type="Proteomes" id="UP000268093">
    <property type="component" value="Unassembled WGS sequence"/>
</dbReference>
<feature type="region of interest" description="Disordered" evidence="1">
    <location>
        <begin position="1"/>
        <end position="37"/>
    </location>
</feature>
<evidence type="ECO:0000313" key="3">
    <source>
        <dbReference type="Proteomes" id="UP000268093"/>
    </source>
</evidence>
<proteinExistence type="predicted"/>
<keyword evidence="3" id="KW-1185">Reference proteome</keyword>
<comment type="caution">
    <text evidence="2">The sequence shown here is derived from an EMBL/GenBank/DDBJ whole genome shotgun (WGS) entry which is preliminary data.</text>
</comment>
<dbReference type="AlphaFoldDB" id="A0A433D280"/>
<protein>
    <submittedName>
        <fullName evidence="2">Uncharacterized protein</fullName>
    </submittedName>
</protein>
<organism evidence="2 3">
    <name type="scientific">Jimgerdemannia flammicorona</name>
    <dbReference type="NCBI Taxonomy" id="994334"/>
    <lineage>
        <taxon>Eukaryota</taxon>
        <taxon>Fungi</taxon>
        <taxon>Fungi incertae sedis</taxon>
        <taxon>Mucoromycota</taxon>
        <taxon>Mucoromycotina</taxon>
        <taxon>Endogonomycetes</taxon>
        <taxon>Endogonales</taxon>
        <taxon>Endogonaceae</taxon>
        <taxon>Jimgerdemannia</taxon>
    </lineage>
</organism>
<gene>
    <name evidence="2" type="ORF">BC936DRAFT_148829</name>
</gene>
<sequence length="95" mass="10169">MQDITGPEQYMLKDVPGDRLQASDTGSNGHMPVGIHNTALGTDMQDITGSEQQVLKDVPGGQTQTSDARNNGCTPVGLCVADSVRQEKNTGLWQR</sequence>